<reference evidence="2 3" key="1">
    <citation type="submission" date="2020-07" db="EMBL/GenBank/DDBJ databases">
        <title>Electron transfer.</title>
        <authorList>
            <person name="Huang L."/>
            <person name="Liu X."/>
            <person name="Zhou S."/>
        </authorList>
    </citation>
    <scope>NUCLEOTIDE SEQUENCE [LARGE SCALE GENOMIC DNA]</scope>
    <source>
        <strain evidence="2 3">Lx1</strain>
    </source>
</reference>
<keyword evidence="1" id="KW-0472">Membrane</keyword>
<accession>A0A7D7ADU8</accession>
<keyword evidence="1" id="KW-0812">Transmembrane</keyword>
<dbReference type="AlphaFoldDB" id="A0A7D7ADU8"/>
<sequence>MEDYKRYTLGAGILTVSIIQLVLYGFTLLGLLVNLFMKDQIADFLSTQPGGDEALAALTSSQLTIQLVIYSLLFIALIVILFKKSLGVYTYFTCIAVNYIYAIIMGGFRPLSVVSLILPALLAFFIYKKKHLYFGDKDSNLNTYN</sequence>
<keyword evidence="1" id="KW-1133">Transmembrane helix</keyword>
<proteinExistence type="predicted"/>
<feature type="transmembrane region" description="Helical" evidence="1">
    <location>
        <begin position="63"/>
        <end position="81"/>
    </location>
</feature>
<feature type="transmembrane region" description="Helical" evidence="1">
    <location>
        <begin position="110"/>
        <end position="127"/>
    </location>
</feature>
<evidence type="ECO:0008006" key="4">
    <source>
        <dbReference type="Google" id="ProtNLM"/>
    </source>
</evidence>
<evidence type="ECO:0000313" key="2">
    <source>
        <dbReference type="EMBL" id="QLY80084.1"/>
    </source>
</evidence>
<feature type="transmembrane region" description="Helical" evidence="1">
    <location>
        <begin position="88"/>
        <end position="104"/>
    </location>
</feature>
<dbReference type="KEGG" id="cint:HZF06_00350"/>
<organism evidence="2 3">
    <name type="scientific">Clostridium intestinale</name>
    <dbReference type="NCBI Taxonomy" id="36845"/>
    <lineage>
        <taxon>Bacteria</taxon>
        <taxon>Bacillati</taxon>
        <taxon>Bacillota</taxon>
        <taxon>Clostridia</taxon>
        <taxon>Eubacteriales</taxon>
        <taxon>Clostridiaceae</taxon>
        <taxon>Clostridium</taxon>
    </lineage>
</organism>
<evidence type="ECO:0000256" key="1">
    <source>
        <dbReference type="SAM" id="Phobius"/>
    </source>
</evidence>
<name>A0A7D7ADU8_9CLOT</name>
<gene>
    <name evidence="2" type="ORF">HZF06_00350</name>
</gene>
<feature type="transmembrane region" description="Helical" evidence="1">
    <location>
        <begin position="12"/>
        <end position="37"/>
    </location>
</feature>
<evidence type="ECO:0000313" key="3">
    <source>
        <dbReference type="Proteomes" id="UP000512286"/>
    </source>
</evidence>
<dbReference type="RefSeq" id="WP_181602011.1">
    <property type="nucleotide sequence ID" value="NZ_CP059378.1"/>
</dbReference>
<dbReference type="Proteomes" id="UP000512286">
    <property type="component" value="Chromosome"/>
</dbReference>
<protein>
    <recommendedName>
        <fullName evidence="4">DUF4064 domain-containing protein</fullName>
    </recommendedName>
</protein>
<dbReference type="EMBL" id="CP059378">
    <property type="protein sequence ID" value="QLY80084.1"/>
    <property type="molecule type" value="Genomic_DNA"/>
</dbReference>